<dbReference type="InParanoid" id="A0A163JYF7"/>
<proteinExistence type="inferred from homology"/>
<reference evidence="4" key="1">
    <citation type="submission" date="2016-04" db="EMBL/GenBank/DDBJ databases">
        <authorList>
            <person name="Evans L.H."/>
            <person name="Alamgir A."/>
            <person name="Owens N."/>
            <person name="Weber N.D."/>
            <person name="Virtaneva K."/>
            <person name="Barbian K."/>
            <person name="Babar A."/>
            <person name="Rosenke K."/>
        </authorList>
    </citation>
    <scope>NUCLEOTIDE SEQUENCE [LARGE SCALE GENOMIC DNA]</scope>
    <source>
        <strain evidence="4">CBS 101.48</strain>
    </source>
</reference>
<dbReference type="PROSITE" id="PS51419">
    <property type="entry name" value="RAB"/>
    <property type="match status" value="1"/>
</dbReference>
<dbReference type="InterPro" id="IPR001806">
    <property type="entry name" value="Small_GTPase"/>
</dbReference>
<dbReference type="GO" id="GO:0007264">
    <property type="term" value="P:small GTPase-mediated signal transduction"/>
    <property type="evidence" value="ECO:0007669"/>
    <property type="project" value="InterPro"/>
</dbReference>
<evidence type="ECO:0000256" key="2">
    <source>
        <dbReference type="ARBA" id="ARBA00022741"/>
    </source>
</evidence>
<dbReference type="EMBL" id="LT554468">
    <property type="protein sequence ID" value="SAM05436.1"/>
    <property type="molecule type" value="Genomic_DNA"/>
</dbReference>
<dbReference type="SMART" id="SM00175">
    <property type="entry name" value="RAB"/>
    <property type="match status" value="1"/>
</dbReference>
<dbReference type="PRINTS" id="PR00449">
    <property type="entry name" value="RASTRNSFRMNG"/>
</dbReference>
<gene>
    <name evidence="4" type="primary">ABSGL_11311.1 scaffold 12295</name>
</gene>
<dbReference type="NCBIfam" id="TIGR00231">
    <property type="entry name" value="small_GTP"/>
    <property type="match status" value="1"/>
</dbReference>
<dbReference type="SMART" id="SM00174">
    <property type="entry name" value="RHO"/>
    <property type="match status" value="1"/>
</dbReference>
<dbReference type="PROSITE" id="PS51420">
    <property type="entry name" value="RHO"/>
    <property type="match status" value="1"/>
</dbReference>
<comment type="similarity">
    <text evidence="1">Belongs to the small GTPase superfamily. Rho family.</text>
</comment>
<name>A0A163JYF7_ABSGL</name>
<dbReference type="InterPro" id="IPR005225">
    <property type="entry name" value="Small_GTP-bd"/>
</dbReference>
<evidence type="ECO:0000313" key="5">
    <source>
        <dbReference type="Proteomes" id="UP000078561"/>
    </source>
</evidence>
<accession>A0A163JYF7</accession>
<dbReference type="Gene3D" id="3.40.50.300">
    <property type="entry name" value="P-loop containing nucleotide triphosphate hydrolases"/>
    <property type="match status" value="1"/>
</dbReference>
<protein>
    <submittedName>
        <fullName evidence="4">Uncharacterized protein</fullName>
    </submittedName>
</protein>
<dbReference type="PANTHER" id="PTHR24072">
    <property type="entry name" value="RHO FAMILY GTPASE"/>
    <property type="match status" value="1"/>
</dbReference>
<keyword evidence="3" id="KW-0342">GTP-binding</keyword>
<dbReference type="AlphaFoldDB" id="A0A163JYF7"/>
<dbReference type="STRING" id="4829.A0A163JYF7"/>
<dbReference type="PROSITE" id="PS51421">
    <property type="entry name" value="RAS"/>
    <property type="match status" value="1"/>
</dbReference>
<dbReference type="InterPro" id="IPR027417">
    <property type="entry name" value="P-loop_NTPase"/>
</dbReference>
<dbReference type="SUPFAM" id="SSF52540">
    <property type="entry name" value="P-loop containing nucleoside triphosphate hydrolases"/>
    <property type="match status" value="1"/>
</dbReference>
<sequence>MATTTSVQQRKLVIVGDGACGKTSLLTVFARGKFPSGHVPTVFDSYVKDFDVDGDHIELALWDTAGQEDYDRLRPLSYPDTNVILIAFATDLPDSLDNITEKWLPEVKKYCPDQPYLLVACKSDLRHDALTIEELKKINSAPVSTEQGMAVAKAINASGYVECSSKQNEGVLYVFEQAVRAINAKSKRDQEKNDAKKKKDCCLM</sequence>
<dbReference type="Pfam" id="PF00071">
    <property type="entry name" value="Ras"/>
    <property type="match status" value="1"/>
</dbReference>
<dbReference type="FunFam" id="3.40.50.300:FF:001179">
    <property type="entry name" value="Rho family GTPase"/>
    <property type="match status" value="1"/>
</dbReference>
<evidence type="ECO:0000256" key="3">
    <source>
        <dbReference type="ARBA" id="ARBA00023134"/>
    </source>
</evidence>
<dbReference type="OrthoDB" id="8830751at2759"/>
<organism evidence="4">
    <name type="scientific">Absidia glauca</name>
    <name type="common">Pin mould</name>
    <dbReference type="NCBI Taxonomy" id="4829"/>
    <lineage>
        <taxon>Eukaryota</taxon>
        <taxon>Fungi</taxon>
        <taxon>Fungi incertae sedis</taxon>
        <taxon>Mucoromycota</taxon>
        <taxon>Mucoromycotina</taxon>
        <taxon>Mucoromycetes</taxon>
        <taxon>Mucorales</taxon>
        <taxon>Cunninghamellaceae</taxon>
        <taxon>Absidia</taxon>
    </lineage>
</organism>
<evidence type="ECO:0000313" key="4">
    <source>
        <dbReference type="EMBL" id="SAM05436.1"/>
    </source>
</evidence>
<dbReference type="GO" id="GO:0005525">
    <property type="term" value="F:GTP binding"/>
    <property type="evidence" value="ECO:0007669"/>
    <property type="project" value="UniProtKB-KW"/>
</dbReference>
<evidence type="ECO:0000256" key="1">
    <source>
        <dbReference type="ARBA" id="ARBA00010142"/>
    </source>
</evidence>
<dbReference type="Proteomes" id="UP000078561">
    <property type="component" value="Unassembled WGS sequence"/>
</dbReference>
<keyword evidence="5" id="KW-1185">Reference proteome</keyword>
<dbReference type="InterPro" id="IPR003578">
    <property type="entry name" value="Small_GTPase_Rho"/>
</dbReference>
<dbReference type="SMART" id="SM00173">
    <property type="entry name" value="RAS"/>
    <property type="match status" value="1"/>
</dbReference>
<dbReference type="OMA" id="ISEKWMP"/>
<keyword evidence="2" id="KW-0547">Nucleotide-binding</keyword>
<dbReference type="GO" id="GO:0003924">
    <property type="term" value="F:GTPase activity"/>
    <property type="evidence" value="ECO:0007669"/>
    <property type="project" value="InterPro"/>
</dbReference>